<dbReference type="OrthoDB" id="120976at2759"/>
<evidence type="ECO:0008006" key="4">
    <source>
        <dbReference type="Google" id="ProtNLM"/>
    </source>
</evidence>
<dbReference type="Gene3D" id="3.80.10.10">
    <property type="entry name" value="Ribonuclease Inhibitor"/>
    <property type="match status" value="2"/>
</dbReference>
<evidence type="ECO:0000256" key="1">
    <source>
        <dbReference type="ARBA" id="ARBA00022737"/>
    </source>
</evidence>
<reference evidence="2 3" key="1">
    <citation type="submission" date="2014-04" db="EMBL/GenBank/DDBJ databases">
        <authorList>
            <consortium name="DOE Joint Genome Institute"/>
            <person name="Kuo A."/>
            <person name="Girlanda M."/>
            <person name="Perotto S."/>
            <person name="Kohler A."/>
            <person name="Nagy L.G."/>
            <person name="Floudas D."/>
            <person name="Copeland A."/>
            <person name="Barry K.W."/>
            <person name="Cichocki N."/>
            <person name="Veneault-Fourrey C."/>
            <person name="LaButti K."/>
            <person name="Lindquist E.A."/>
            <person name="Lipzen A."/>
            <person name="Lundell T."/>
            <person name="Morin E."/>
            <person name="Murat C."/>
            <person name="Sun H."/>
            <person name="Tunlid A."/>
            <person name="Henrissat B."/>
            <person name="Grigoriev I.V."/>
            <person name="Hibbett D.S."/>
            <person name="Martin F."/>
            <person name="Nordberg H.P."/>
            <person name="Cantor M.N."/>
            <person name="Hua S.X."/>
        </authorList>
    </citation>
    <scope>NUCLEOTIDE SEQUENCE [LARGE SCALE GENOMIC DNA]</scope>
    <source>
        <strain evidence="2 3">MUT 4182</strain>
    </source>
</reference>
<dbReference type="Proteomes" id="UP000054248">
    <property type="component" value="Unassembled WGS sequence"/>
</dbReference>
<sequence>MSFLFNLLRGHNPDSLQSQASKFHLELHDRGLAGVPGARHIISTLETNHTIKTIVLGHNPLGDEGTAVLFHFLSSNWARRHIRLDSITINSCQIGNLGLGAITRYLDGNQSLRSLFLQNNEFNPSWNLTSALTSALSNSVLEVLSLNNNPQLSDTFLFRFLPNLSAPRLRELHLSAVGLTPISTPYIINFLANNGPEHVSPVMGYQLSLGQKFTKIASRRLSDLRLNGNALTLPCAQAIVHVLKTSNFSIRHFEMFANNFPVGFPTSHPLADSNPSTPPSLESEDISEMTWPELKAQMSAIFTRNHILTSVASTSALQLLGPSRTLLLPPLHHNTESPWRLLPTEIQLQVLSTLGPGLSPQQLIRVWSYASDRATLPELYQPLPSLFDRSAILKTREQLQDEWLSAVGCDRFEWYASWEEDLERLMSR</sequence>
<dbReference type="SUPFAM" id="SSF52047">
    <property type="entry name" value="RNI-like"/>
    <property type="match status" value="1"/>
</dbReference>
<gene>
    <name evidence="2" type="ORF">M407DRAFT_19538</name>
</gene>
<proteinExistence type="predicted"/>
<dbReference type="STRING" id="1051891.A0A0C3QTC1"/>
<name>A0A0C3QTC1_9AGAM</name>
<dbReference type="HOGENOM" id="CLU_028411_0_0_1"/>
<dbReference type="InterPro" id="IPR052201">
    <property type="entry name" value="LRR-containing_regulator"/>
</dbReference>
<evidence type="ECO:0000313" key="2">
    <source>
        <dbReference type="EMBL" id="KIO31394.1"/>
    </source>
</evidence>
<evidence type="ECO:0000313" key="3">
    <source>
        <dbReference type="Proteomes" id="UP000054248"/>
    </source>
</evidence>
<accession>A0A0C3QTC1</accession>
<dbReference type="EMBL" id="KN822963">
    <property type="protein sequence ID" value="KIO31394.1"/>
    <property type="molecule type" value="Genomic_DNA"/>
</dbReference>
<keyword evidence="1" id="KW-0677">Repeat</keyword>
<dbReference type="AlphaFoldDB" id="A0A0C3QTC1"/>
<dbReference type="InterPro" id="IPR032675">
    <property type="entry name" value="LRR_dom_sf"/>
</dbReference>
<dbReference type="SMART" id="SM00368">
    <property type="entry name" value="LRR_RI"/>
    <property type="match status" value="2"/>
</dbReference>
<organism evidence="2 3">
    <name type="scientific">Tulasnella calospora MUT 4182</name>
    <dbReference type="NCBI Taxonomy" id="1051891"/>
    <lineage>
        <taxon>Eukaryota</taxon>
        <taxon>Fungi</taxon>
        <taxon>Dikarya</taxon>
        <taxon>Basidiomycota</taxon>
        <taxon>Agaricomycotina</taxon>
        <taxon>Agaricomycetes</taxon>
        <taxon>Cantharellales</taxon>
        <taxon>Tulasnellaceae</taxon>
        <taxon>Tulasnella</taxon>
    </lineage>
</organism>
<dbReference type="PANTHER" id="PTHR24111">
    <property type="entry name" value="LEUCINE-RICH REPEAT-CONTAINING PROTEIN 34"/>
    <property type="match status" value="1"/>
</dbReference>
<dbReference type="PANTHER" id="PTHR24111:SF0">
    <property type="entry name" value="LEUCINE-RICH REPEAT-CONTAINING PROTEIN"/>
    <property type="match status" value="1"/>
</dbReference>
<keyword evidence="3" id="KW-1185">Reference proteome</keyword>
<protein>
    <recommendedName>
        <fullName evidence="4">RNI-like protein</fullName>
    </recommendedName>
</protein>
<reference evidence="3" key="2">
    <citation type="submission" date="2015-01" db="EMBL/GenBank/DDBJ databases">
        <title>Evolutionary Origins and Diversification of the Mycorrhizal Mutualists.</title>
        <authorList>
            <consortium name="DOE Joint Genome Institute"/>
            <consortium name="Mycorrhizal Genomics Consortium"/>
            <person name="Kohler A."/>
            <person name="Kuo A."/>
            <person name="Nagy L.G."/>
            <person name="Floudas D."/>
            <person name="Copeland A."/>
            <person name="Barry K.W."/>
            <person name="Cichocki N."/>
            <person name="Veneault-Fourrey C."/>
            <person name="LaButti K."/>
            <person name="Lindquist E.A."/>
            <person name="Lipzen A."/>
            <person name="Lundell T."/>
            <person name="Morin E."/>
            <person name="Murat C."/>
            <person name="Riley R."/>
            <person name="Ohm R."/>
            <person name="Sun H."/>
            <person name="Tunlid A."/>
            <person name="Henrissat B."/>
            <person name="Grigoriev I.V."/>
            <person name="Hibbett D.S."/>
            <person name="Martin F."/>
        </authorList>
    </citation>
    <scope>NUCLEOTIDE SEQUENCE [LARGE SCALE GENOMIC DNA]</scope>
    <source>
        <strain evidence="3">MUT 4182</strain>
    </source>
</reference>